<sequence length="150" mass="16561">MADEGAPQSTLAAQLVDDISTSAKSSSKSTKSEDSSDVRKLLVIIEREKKADGTSKKTKAEQVDHIHMLIYVYCRLALDDIRLDEPFVDRRHVQAELSKAVNFLSKAIKDTPIVLNVVEHAEFSRKREPLYVPVFVPVPVPASAACTLAN</sequence>
<name>A0A2C5ZBA7_9HYPO</name>
<evidence type="ECO:0000313" key="3">
    <source>
        <dbReference type="Proteomes" id="UP000226431"/>
    </source>
</evidence>
<dbReference type="AlphaFoldDB" id="A0A2C5ZBA7"/>
<organism evidence="2 3">
    <name type="scientific">Ophiocordyceps camponoti-rufipedis</name>
    <dbReference type="NCBI Taxonomy" id="2004952"/>
    <lineage>
        <taxon>Eukaryota</taxon>
        <taxon>Fungi</taxon>
        <taxon>Dikarya</taxon>
        <taxon>Ascomycota</taxon>
        <taxon>Pezizomycotina</taxon>
        <taxon>Sordariomycetes</taxon>
        <taxon>Hypocreomycetidae</taxon>
        <taxon>Hypocreales</taxon>
        <taxon>Ophiocordycipitaceae</taxon>
        <taxon>Ophiocordyceps</taxon>
    </lineage>
</organism>
<accession>A0A2C5ZBA7</accession>
<gene>
    <name evidence="2" type="ORF">CDD80_5522</name>
</gene>
<evidence type="ECO:0000256" key="1">
    <source>
        <dbReference type="SAM" id="MobiDB-lite"/>
    </source>
</evidence>
<keyword evidence="3" id="KW-1185">Reference proteome</keyword>
<comment type="caution">
    <text evidence="2">The sequence shown here is derived from an EMBL/GenBank/DDBJ whole genome shotgun (WGS) entry which is preliminary data.</text>
</comment>
<evidence type="ECO:0000313" key="2">
    <source>
        <dbReference type="EMBL" id="PHH79155.1"/>
    </source>
</evidence>
<feature type="compositionally biased region" description="Low complexity" evidence="1">
    <location>
        <begin position="17"/>
        <end position="29"/>
    </location>
</feature>
<proteinExistence type="predicted"/>
<dbReference type="OrthoDB" id="381190at2759"/>
<dbReference type="STRING" id="2004952.A0A2C5ZBA7"/>
<feature type="region of interest" description="Disordered" evidence="1">
    <location>
        <begin position="1"/>
        <end position="37"/>
    </location>
</feature>
<protein>
    <submittedName>
        <fullName evidence="2">Uncharacterized protein</fullName>
    </submittedName>
</protein>
<reference evidence="2 3" key="1">
    <citation type="submission" date="2017-06" db="EMBL/GenBank/DDBJ databases">
        <title>Ant-infecting Ophiocordyceps genomes reveal a high diversity of potential behavioral manipulation genes and a possible major role for enterotoxins.</title>
        <authorList>
            <person name="De Bekker C."/>
            <person name="Evans H.C."/>
            <person name="Brachmann A."/>
            <person name="Hughes D.P."/>
        </authorList>
    </citation>
    <scope>NUCLEOTIDE SEQUENCE [LARGE SCALE GENOMIC DNA]</scope>
    <source>
        <strain evidence="2 3">Map16</strain>
    </source>
</reference>
<dbReference type="EMBL" id="NJES01000055">
    <property type="protein sequence ID" value="PHH79155.1"/>
    <property type="molecule type" value="Genomic_DNA"/>
</dbReference>
<dbReference type="Proteomes" id="UP000226431">
    <property type="component" value="Unassembled WGS sequence"/>
</dbReference>